<evidence type="ECO:0000256" key="10">
    <source>
        <dbReference type="PROSITE-ProRule" id="PRU00452"/>
    </source>
</evidence>
<dbReference type="GO" id="GO:0005634">
    <property type="term" value="C:nucleus"/>
    <property type="evidence" value="ECO:0007669"/>
    <property type="project" value="UniProtKB-SubCell"/>
</dbReference>
<keyword evidence="4" id="KW-0808">Transferase</keyword>
<feature type="compositionally biased region" description="Basic and acidic residues" evidence="11">
    <location>
        <begin position="93"/>
        <end position="106"/>
    </location>
</feature>
<evidence type="ECO:0000256" key="3">
    <source>
        <dbReference type="ARBA" id="ARBA00008212"/>
    </source>
</evidence>
<sequence>MSATPDRRSMLSQSHPPSAQPRRSTTHPSEAPSLPEYVAPEAPLTAEAQRHLAALISNHHHRNLITHLKHAAEKLTHSGGEVNERLADARGRYEKNKYQRRQREGIDAGDENDEDDEEYRRLAEEETRVNAITARMEEKARLMVDSEAKLQGLTEAVTELERQEGEAITAALGSRQTRAGQRTRRRGNDEDEDEDGDGEDEDDADYEDAQERETQERNARDPPSRRLEDKLAEDSEKWNEMSLTERYAGHNNYIGFYRMVHDSKFPGNDVPPLPHSSTWFQHMEDTSARSGASTRTRNQRRRPSATDDDDIAIERERISLKCPLTLLPFRDPVTSTKCPHSFEREPIFDMINRSTTTIPPPAARRGQRRIHVVKCPVCSTPLTADDLNPDPVLLRRVRRAQELEEREEDEDHLEDGRKNKRRNTEISLASDATNDDDAMDVDADEPSQRIKAERLSQPAPMSVDRSESGDEEQSGEESEESEESED</sequence>
<evidence type="ECO:0000256" key="2">
    <source>
        <dbReference type="ARBA" id="ARBA00004718"/>
    </source>
</evidence>
<dbReference type="Gene3D" id="3.30.40.10">
    <property type="entry name" value="Zinc/RING finger domain, C3HC4 (zinc finger)"/>
    <property type="match status" value="1"/>
</dbReference>
<dbReference type="SUPFAM" id="SSF57850">
    <property type="entry name" value="RING/U-box"/>
    <property type="match status" value="1"/>
</dbReference>
<feature type="region of interest" description="Disordered" evidence="11">
    <location>
        <begin position="168"/>
        <end position="235"/>
    </location>
</feature>
<organism evidence="13 14">
    <name type="scientific">Penicillium canescens</name>
    <dbReference type="NCBI Taxonomy" id="5083"/>
    <lineage>
        <taxon>Eukaryota</taxon>
        <taxon>Fungi</taxon>
        <taxon>Dikarya</taxon>
        <taxon>Ascomycota</taxon>
        <taxon>Pezizomycotina</taxon>
        <taxon>Eurotiomycetes</taxon>
        <taxon>Eurotiomycetidae</taxon>
        <taxon>Eurotiales</taxon>
        <taxon>Aspergillaceae</taxon>
        <taxon>Penicillium</taxon>
    </lineage>
</organism>
<dbReference type="GO" id="GO:0016925">
    <property type="term" value="P:protein sumoylation"/>
    <property type="evidence" value="ECO:0007669"/>
    <property type="project" value="TreeGrafter"/>
</dbReference>
<dbReference type="AlphaFoldDB" id="A0AAD6ND22"/>
<dbReference type="CDD" id="cd16651">
    <property type="entry name" value="SPL-RING_NSE2"/>
    <property type="match status" value="1"/>
</dbReference>
<evidence type="ECO:0000256" key="11">
    <source>
        <dbReference type="SAM" id="MobiDB-lite"/>
    </source>
</evidence>
<name>A0AAD6ND22_PENCN</name>
<feature type="region of interest" description="Disordered" evidence="11">
    <location>
        <begin position="93"/>
        <end position="123"/>
    </location>
</feature>
<dbReference type="Proteomes" id="UP001219568">
    <property type="component" value="Unassembled WGS sequence"/>
</dbReference>
<evidence type="ECO:0000313" key="14">
    <source>
        <dbReference type="Proteomes" id="UP001219568"/>
    </source>
</evidence>
<evidence type="ECO:0000256" key="4">
    <source>
        <dbReference type="ARBA" id="ARBA00022679"/>
    </source>
</evidence>
<dbReference type="PANTHER" id="PTHR21330:SF1">
    <property type="entry name" value="E3 SUMO-PROTEIN LIGASE NSE2"/>
    <property type="match status" value="1"/>
</dbReference>
<keyword evidence="9" id="KW-0539">Nucleus</keyword>
<reference evidence="13" key="2">
    <citation type="submission" date="2023-01" db="EMBL/GenBank/DDBJ databases">
        <authorList>
            <person name="Petersen C."/>
        </authorList>
    </citation>
    <scope>NUCLEOTIDE SEQUENCE</scope>
    <source>
        <strain evidence="13">IBT 15450</strain>
    </source>
</reference>
<feature type="compositionally biased region" description="Acidic residues" evidence="11">
    <location>
        <begin position="433"/>
        <end position="445"/>
    </location>
</feature>
<feature type="domain" description="SP-RING-type" evidence="12">
    <location>
        <begin position="307"/>
        <end position="402"/>
    </location>
</feature>
<dbReference type="PROSITE" id="PS51044">
    <property type="entry name" value="ZF_SP_RING"/>
    <property type="match status" value="1"/>
</dbReference>
<feature type="region of interest" description="Disordered" evidence="11">
    <location>
        <begin position="1"/>
        <end position="45"/>
    </location>
</feature>
<evidence type="ECO:0000256" key="5">
    <source>
        <dbReference type="ARBA" id="ARBA00022723"/>
    </source>
</evidence>
<dbReference type="InterPro" id="IPR026846">
    <property type="entry name" value="Nse2(Mms21)"/>
</dbReference>
<feature type="region of interest" description="Disordered" evidence="11">
    <location>
        <begin position="284"/>
        <end position="309"/>
    </location>
</feature>
<keyword evidence="6 10" id="KW-0863">Zinc-finger</keyword>
<keyword evidence="8" id="KW-0862">Zinc</keyword>
<dbReference type="EMBL" id="JAQJZL010000002">
    <property type="protein sequence ID" value="KAJ6052424.1"/>
    <property type="molecule type" value="Genomic_DNA"/>
</dbReference>
<feature type="compositionally biased region" description="Acidic residues" evidence="11">
    <location>
        <begin position="404"/>
        <end position="413"/>
    </location>
</feature>
<feature type="compositionally biased region" description="Acidic residues" evidence="11">
    <location>
        <begin position="469"/>
        <end position="486"/>
    </location>
</feature>
<comment type="similarity">
    <text evidence="3">Belongs to the NSE2 family.</text>
</comment>
<dbReference type="PANTHER" id="PTHR21330">
    <property type="entry name" value="E3 SUMO-PROTEIN LIGASE NSE2"/>
    <property type="match status" value="1"/>
</dbReference>
<protein>
    <recommendedName>
        <fullName evidence="12">SP-RING-type domain-containing protein</fullName>
    </recommendedName>
</protein>
<feature type="compositionally biased region" description="Polar residues" evidence="11">
    <location>
        <begin position="10"/>
        <end position="28"/>
    </location>
</feature>
<evidence type="ECO:0000259" key="12">
    <source>
        <dbReference type="PROSITE" id="PS51044"/>
    </source>
</evidence>
<evidence type="ECO:0000256" key="7">
    <source>
        <dbReference type="ARBA" id="ARBA00022786"/>
    </source>
</evidence>
<keyword evidence="7" id="KW-0833">Ubl conjugation pathway</keyword>
<comment type="subcellular location">
    <subcellularLocation>
        <location evidence="1">Nucleus</location>
    </subcellularLocation>
</comment>
<evidence type="ECO:0000256" key="6">
    <source>
        <dbReference type="ARBA" id="ARBA00022771"/>
    </source>
</evidence>
<evidence type="ECO:0000313" key="13">
    <source>
        <dbReference type="EMBL" id="KAJ6052424.1"/>
    </source>
</evidence>
<comment type="caution">
    <text evidence="13">The sequence shown here is derived from an EMBL/GenBank/DDBJ whole genome shotgun (WGS) entry which is preliminary data.</text>
</comment>
<dbReference type="GO" id="GO:0008270">
    <property type="term" value="F:zinc ion binding"/>
    <property type="evidence" value="ECO:0007669"/>
    <property type="project" value="UniProtKB-KW"/>
</dbReference>
<dbReference type="GO" id="GO:0061665">
    <property type="term" value="F:SUMO ligase activity"/>
    <property type="evidence" value="ECO:0007669"/>
    <property type="project" value="TreeGrafter"/>
</dbReference>
<comment type="pathway">
    <text evidence="2">Protein modification; protein sumoylation.</text>
</comment>
<evidence type="ECO:0000256" key="9">
    <source>
        <dbReference type="ARBA" id="ARBA00023242"/>
    </source>
</evidence>
<feature type="region of interest" description="Disordered" evidence="11">
    <location>
        <begin position="403"/>
        <end position="486"/>
    </location>
</feature>
<gene>
    <name evidence="13" type="ORF">N7460_002958</name>
</gene>
<keyword evidence="5" id="KW-0479">Metal-binding</keyword>
<evidence type="ECO:0000256" key="1">
    <source>
        <dbReference type="ARBA" id="ARBA00004123"/>
    </source>
</evidence>
<proteinExistence type="inferred from homology"/>
<accession>A0AAD6ND22</accession>
<feature type="compositionally biased region" description="Basic and acidic residues" evidence="11">
    <location>
        <begin position="209"/>
        <end position="235"/>
    </location>
</feature>
<dbReference type="InterPro" id="IPR004181">
    <property type="entry name" value="Znf_MIZ"/>
</dbReference>
<feature type="compositionally biased region" description="Acidic residues" evidence="11">
    <location>
        <begin position="189"/>
        <end position="208"/>
    </location>
</feature>
<dbReference type="InterPro" id="IPR013083">
    <property type="entry name" value="Znf_RING/FYVE/PHD"/>
</dbReference>
<evidence type="ECO:0000256" key="8">
    <source>
        <dbReference type="ARBA" id="ARBA00022833"/>
    </source>
</evidence>
<keyword evidence="14" id="KW-1185">Reference proteome</keyword>
<reference evidence="13" key="1">
    <citation type="journal article" date="2023" name="IMA Fungus">
        <title>Comparative genomic study of the Penicillium genus elucidates a diverse pangenome and 15 lateral gene transfer events.</title>
        <authorList>
            <person name="Petersen C."/>
            <person name="Sorensen T."/>
            <person name="Nielsen M.R."/>
            <person name="Sondergaard T.E."/>
            <person name="Sorensen J.L."/>
            <person name="Fitzpatrick D.A."/>
            <person name="Frisvad J.C."/>
            <person name="Nielsen K.L."/>
        </authorList>
    </citation>
    <scope>NUCLEOTIDE SEQUENCE</scope>
    <source>
        <strain evidence="13">IBT 15450</strain>
    </source>
</reference>
<dbReference type="GO" id="GO:0000724">
    <property type="term" value="P:double-strand break repair via homologous recombination"/>
    <property type="evidence" value="ECO:0007669"/>
    <property type="project" value="InterPro"/>
</dbReference>
<feature type="compositionally biased region" description="Acidic residues" evidence="11">
    <location>
        <begin position="107"/>
        <end position="117"/>
    </location>
</feature>
<dbReference type="Pfam" id="PF11789">
    <property type="entry name" value="zf-Nse"/>
    <property type="match status" value="1"/>
</dbReference>
<dbReference type="GO" id="GO:0030915">
    <property type="term" value="C:Smc5-Smc6 complex"/>
    <property type="evidence" value="ECO:0007669"/>
    <property type="project" value="InterPro"/>
</dbReference>